<keyword evidence="3" id="KW-1185">Reference proteome</keyword>
<reference evidence="2 3" key="1">
    <citation type="journal article" date="2022" name="G3 (Bethesda)">
        <title>Enemy or ally: a genomic approach to elucidate the lifestyle of Phyllosticta citrichinaensis.</title>
        <authorList>
            <person name="Buijs V.A."/>
            <person name="Groenewald J.Z."/>
            <person name="Haridas S."/>
            <person name="LaButti K.M."/>
            <person name="Lipzen A."/>
            <person name="Martin F.M."/>
            <person name="Barry K."/>
            <person name="Grigoriev I.V."/>
            <person name="Crous P.W."/>
            <person name="Seidl M.F."/>
        </authorList>
    </citation>
    <scope>NUCLEOTIDE SEQUENCE [LARGE SCALE GENOMIC DNA]</scope>
    <source>
        <strain evidence="2 3">CBS 129764</strain>
    </source>
</reference>
<gene>
    <name evidence="2" type="ORF">IWX90DRAFT_100487</name>
</gene>
<feature type="region of interest" description="Disordered" evidence="1">
    <location>
        <begin position="180"/>
        <end position="204"/>
    </location>
</feature>
<evidence type="ECO:0000313" key="3">
    <source>
        <dbReference type="Proteomes" id="UP001456524"/>
    </source>
</evidence>
<proteinExistence type="predicted"/>
<dbReference type="EMBL" id="JBBWUH010000002">
    <property type="protein sequence ID" value="KAK8175130.1"/>
    <property type="molecule type" value="Genomic_DNA"/>
</dbReference>
<protein>
    <submittedName>
        <fullName evidence="2">Uncharacterized protein</fullName>
    </submittedName>
</protein>
<name>A0ABR1Y1S6_9PEZI</name>
<sequence>MGHPQWKRASHRSQVVETTAILEIWKAEILEARRDERSSRCKVARCRQKPANRGRLKASLRANEIQLRLLQVFSLPKRRSHPSSIGNIRRQMCSTLLQAVGRHREPAQSLLTIGHDLSTKYSKRMTEKQFGFKKLPSKLPLVQETRRGSIRPGTSVPLQRLLLCSKLSSTLQRQLAAAAKHRESMNNRIHVGDGEPASRKQSRR</sequence>
<evidence type="ECO:0000313" key="2">
    <source>
        <dbReference type="EMBL" id="KAK8175130.1"/>
    </source>
</evidence>
<comment type="caution">
    <text evidence="2">The sequence shown here is derived from an EMBL/GenBank/DDBJ whole genome shotgun (WGS) entry which is preliminary data.</text>
</comment>
<organism evidence="2 3">
    <name type="scientific">Phyllosticta citrichinensis</name>
    <dbReference type="NCBI Taxonomy" id="1130410"/>
    <lineage>
        <taxon>Eukaryota</taxon>
        <taxon>Fungi</taxon>
        <taxon>Dikarya</taxon>
        <taxon>Ascomycota</taxon>
        <taxon>Pezizomycotina</taxon>
        <taxon>Dothideomycetes</taxon>
        <taxon>Dothideomycetes incertae sedis</taxon>
        <taxon>Botryosphaeriales</taxon>
        <taxon>Phyllostictaceae</taxon>
        <taxon>Phyllosticta</taxon>
    </lineage>
</organism>
<evidence type="ECO:0000256" key="1">
    <source>
        <dbReference type="SAM" id="MobiDB-lite"/>
    </source>
</evidence>
<accession>A0ABR1Y1S6</accession>
<feature type="compositionally biased region" description="Basic and acidic residues" evidence="1">
    <location>
        <begin position="180"/>
        <end position="198"/>
    </location>
</feature>
<dbReference type="Proteomes" id="UP001456524">
    <property type="component" value="Unassembled WGS sequence"/>
</dbReference>